<keyword evidence="3" id="KW-1185">Reference proteome</keyword>
<keyword evidence="1" id="KW-0812">Transmembrane</keyword>
<dbReference type="RefSeq" id="WP_072988381.1">
    <property type="nucleotide sequence ID" value="NZ_FQWE01000002.1"/>
</dbReference>
<reference evidence="3" key="1">
    <citation type="submission" date="2016-11" db="EMBL/GenBank/DDBJ databases">
        <authorList>
            <person name="Varghese N."/>
            <person name="Submissions S."/>
        </authorList>
    </citation>
    <scope>NUCLEOTIDE SEQUENCE [LARGE SCALE GENOMIC DNA]</scope>
    <source>
        <strain evidence="3">DSM 19741</strain>
    </source>
</reference>
<dbReference type="Proteomes" id="UP000184036">
    <property type="component" value="Unassembled WGS sequence"/>
</dbReference>
<evidence type="ECO:0000313" key="2">
    <source>
        <dbReference type="EMBL" id="SHF88884.1"/>
    </source>
</evidence>
<sequence length="412" mass="47023">MKLNLSKHFRIYYNKITGSIAFYPALLAISFLLLTWVMLVIDFSEWGKTIKSNTSWLSLKDATTARSIISTIAGAVISLTVFSFSMVMIVLNQAASQMTNRVLSSMIGNRFQQTVLGFYIGTIVYALFLLSTIRDISSGVYIPALSIYMLILLTVIDIFLFIYFLDYVTQSVKYETVITRVQVKTMRKLQEEYNQDSQLTVTWSELPFVQIKTIHSNYFQGFSEKTLLDICSKENLYISFLHQKGSFLLKDIPLLNVYSKNPVKPSILLDIAAANDFYNGQPIDLNADYGFKQLAEIAIKALSPGINDPGTAVLALHSLADLLAYRLYNNYQNIKIDANGDARIYIPNSSFIELFNYCIYPIWKYGKKDPYIQSAIKEIVRQLRIVDFKNSQAKDFSDLSELINIETNKKFW</sequence>
<name>A0A1M5FBH1_9FLAO</name>
<protein>
    <submittedName>
        <fullName evidence="2">Uncharacterized membrane protein</fullName>
    </submittedName>
</protein>
<dbReference type="InterPro" id="IPR018723">
    <property type="entry name" value="DUF2254_membrane"/>
</dbReference>
<dbReference type="EMBL" id="FQWE01000002">
    <property type="protein sequence ID" value="SHF88884.1"/>
    <property type="molecule type" value="Genomic_DNA"/>
</dbReference>
<dbReference type="STRING" id="271157.SAMN05444396_102268"/>
<accession>A0A1M5FBH1</accession>
<dbReference type="AlphaFoldDB" id="A0A1M5FBH1"/>
<feature type="transmembrane region" description="Helical" evidence="1">
    <location>
        <begin position="145"/>
        <end position="165"/>
    </location>
</feature>
<feature type="transmembrane region" description="Helical" evidence="1">
    <location>
        <begin position="68"/>
        <end position="94"/>
    </location>
</feature>
<organism evidence="2 3">
    <name type="scientific">Flavobacterium segetis</name>
    <dbReference type="NCBI Taxonomy" id="271157"/>
    <lineage>
        <taxon>Bacteria</taxon>
        <taxon>Pseudomonadati</taxon>
        <taxon>Bacteroidota</taxon>
        <taxon>Flavobacteriia</taxon>
        <taxon>Flavobacteriales</taxon>
        <taxon>Flavobacteriaceae</taxon>
        <taxon>Flavobacterium</taxon>
    </lineage>
</organism>
<evidence type="ECO:0000313" key="3">
    <source>
        <dbReference type="Proteomes" id="UP000184036"/>
    </source>
</evidence>
<keyword evidence="1" id="KW-1133">Transmembrane helix</keyword>
<keyword evidence="1" id="KW-0472">Membrane</keyword>
<feature type="transmembrane region" description="Helical" evidence="1">
    <location>
        <begin position="20"/>
        <end position="41"/>
    </location>
</feature>
<dbReference type="OrthoDB" id="2955631at2"/>
<evidence type="ECO:0000256" key="1">
    <source>
        <dbReference type="SAM" id="Phobius"/>
    </source>
</evidence>
<gene>
    <name evidence="2" type="ORF">SAMN05444396_102268</name>
</gene>
<feature type="transmembrane region" description="Helical" evidence="1">
    <location>
        <begin position="115"/>
        <end position="133"/>
    </location>
</feature>
<proteinExistence type="predicted"/>
<dbReference type="Pfam" id="PF10011">
    <property type="entry name" value="DUF2254"/>
    <property type="match status" value="1"/>
</dbReference>